<evidence type="ECO:0000313" key="2">
    <source>
        <dbReference type="Proteomes" id="UP000610966"/>
    </source>
</evidence>
<keyword evidence="2" id="KW-1185">Reference proteome</keyword>
<evidence type="ECO:0000313" key="1">
    <source>
        <dbReference type="EMBL" id="GIH69563.1"/>
    </source>
</evidence>
<reference evidence="1" key="1">
    <citation type="submission" date="2021-01" db="EMBL/GenBank/DDBJ databases">
        <title>Whole genome shotgun sequence of Sphaerimonospora thailandensis NBRC 107569.</title>
        <authorList>
            <person name="Komaki H."/>
            <person name="Tamura T."/>
        </authorList>
    </citation>
    <scope>NUCLEOTIDE SEQUENCE</scope>
    <source>
        <strain evidence="1">NBRC 107569</strain>
    </source>
</reference>
<dbReference type="SUPFAM" id="SSF88946">
    <property type="entry name" value="Sigma2 domain of RNA polymerase sigma factors"/>
    <property type="match status" value="1"/>
</dbReference>
<sequence length="42" mass="4674">MAVDAYPRIVATLIRVTGDWTLAEDCAQEAERRALLDRAAEL</sequence>
<dbReference type="InterPro" id="IPR013325">
    <property type="entry name" value="RNA_pol_sigma_r2"/>
</dbReference>
<dbReference type="RefSeq" id="WP_275408911.1">
    <property type="nucleotide sequence ID" value="NZ_BOOG01000016.1"/>
</dbReference>
<dbReference type="AlphaFoldDB" id="A0A8J3R6X7"/>
<name>A0A8J3R6X7_9ACTN</name>
<proteinExistence type="predicted"/>
<gene>
    <name evidence="1" type="ORF">Mth01_18160</name>
</gene>
<dbReference type="GO" id="GO:0006352">
    <property type="term" value="P:DNA-templated transcription initiation"/>
    <property type="evidence" value="ECO:0007669"/>
    <property type="project" value="InterPro"/>
</dbReference>
<organism evidence="1 2">
    <name type="scientific">Sphaerimonospora thailandensis</name>
    <dbReference type="NCBI Taxonomy" id="795644"/>
    <lineage>
        <taxon>Bacteria</taxon>
        <taxon>Bacillati</taxon>
        <taxon>Actinomycetota</taxon>
        <taxon>Actinomycetes</taxon>
        <taxon>Streptosporangiales</taxon>
        <taxon>Streptosporangiaceae</taxon>
        <taxon>Sphaerimonospora</taxon>
    </lineage>
</organism>
<protein>
    <submittedName>
        <fullName evidence="1">Uncharacterized protein</fullName>
    </submittedName>
</protein>
<dbReference type="GO" id="GO:0003700">
    <property type="term" value="F:DNA-binding transcription factor activity"/>
    <property type="evidence" value="ECO:0007669"/>
    <property type="project" value="InterPro"/>
</dbReference>
<dbReference type="Proteomes" id="UP000610966">
    <property type="component" value="Unassembled WGS sequence"/>
</dbReference>
<dbReference type="EMBL" id="BOOG01000016">
    <property type="protein sequence ID" value="GIH69563.1"/>
    <property type="molecule type" value="Genomic_DNA"/>
</dbReference>
<accession>A0A8J3R6X7</accession>
<comment type="caution">
    <text evidence="1">The sequence shown here is derived from an EMBL/GenBank/DDBJ whole genome shotgun (WGS) entry which is preliminary data.</text>
</comment>